<sequence>MCEHNLLNSGYVGSLLNFTSPEPFYFANLRPNGTQLASLSPALSYTRREVCSLPWTSSPCASPPQSRAFGGYSQSYLSNSVSISINKHGSDKAAAGEEPHKYYFQDSSRKAEERCRHNQSYPSDTSIPSSVNINPAKYEYPNVETSLHGSPLHNQGFELNSNSPTVNDSIKQSVSLSVSLQSPVTPVCNRSSDGLPWCPTQVRSRRKRKPYTKQQIAELENEFLANEFINRQKRKELSDRLNLSDQQVKIWFQNRRMKKKRLVMREQTLSLF</sequence>
<dbReference type="PROSITE" id="PS50071">
    <property type="entry name" value="HOMEOBOX_2"/>
    <property type="match status" value="1"/>
</dbReference>
<evidence type="ECO:0000256" key="11">
    <source>
        <dbReference type="RuleBase" id="RU000682"/>
    </source>
</evidence>
<dbReference type="Gene3D" id="1.10.10.60">
    <property type="entry name" value="Homeodomain-like"/>
    <property type="match status" value="1"/>
</dbReference>
<reference evidence="14 15" key="2">
    <citation type="journal article" date="2018" name="Nat. Ecol. Evol.">
        <title>Shark genomes provide insights into elasmobranch evolution and the origin of vertebrates.</title>
        <authorList>
            <person name="Hara Y"/>
            <person name="Yamaguchi K"/>
            <person name="Onimaru K"/>
            <person name="Kadota M"/>
            <person name="Koyanagi M"/>
            <person name="Keeley SD"/>
            <person name="Tatsumi K"/>
            <person name="Tanaka K"/>
            <person name="Motone F"/>
            <person name="Kageyama Y"/>
            <person name="Nozu R"/>
            <person name="Adachi N"/>
            <person name="Nishimura O"/>
            <person name="Nakagawa R"/>
            <person name="Tanegashima C"/>
            <person name="Kiyatake I"/>
            <person name="Matsumoto R"/>
            <person name="Murakumo K"/>
            <person name="Nishida K"/>
            <person name="Terakita A"/>
            <person name="Kuratani S"/>
            <person name="Sato K"/>
            <person name="Hyodo S Kuraku.S."/>
        </authorList>
    </citation>
    <scope>NUCLEOTIDE SEQUENCE [LARGE SCALE GENOMIC DNA]</scope>
</reference>
<evidence type="ECO:0000313" key="14">
    <source>
        <dbReference type="EMBL" id="GCB66755.1"/>
    </source>
</evidence>
<dbReference type="EMBL" id="BFAA01001523">
    <property type="protein sequence ID" value="GCB66755.1"/>
    <property type="molecule type" value="Genomic_DNA"/>
</dbReference>
<evidence type="ECO:0000256" key="10">
    <source>
        <dbReference type="PROSITE-ProRule" id="PRU00108"/>
    </source>
</evidence>
<evidence type="ECO:0000313" key="13">
    <source>
        <dbReference type="EMBL" id="ASS31223.1"/>
    </source>
</evidence>
<feature type="DNA-binding region" description="Homeobox" evidence="10">
    <location>
        <begin position="204"/>
        <end position="263"/>
    </location>
</feature>
<evidence type="ECO:0000256" key="1">
    <source>
        <dbReference type="ARBA" id="ARBA00003263"/>
    </source>
</evidence>
<dbReference type="PANTHER" id="PTHR46440">
    <property type="entry name" value="HOMEOBOX PROTEIN HOX-D12-RELATED"/>
    <property type="match status" value="1"/>
</dbReference>
<keyword evidence="15" id="KW-1185">Reference proteome</keyword>
<dbReference type="SUPFAM" id="SSF46689">
    <property type="entry name" value="Homeodomain-like"/>
    <property type="match status" value="1"/>
</dbReference>
<keyword evidence="6 10" id="KW-0238">DNA-binding</keyword>
<dbReference type="Proteomes" id="UP000288216">
    <property type="component" value="Unassembled WGS sequence"/>
</dbReference>
<keyword evidence="5" id="KW-0805">Transcription regulation</keyword>
<name>A0A223AB85_SCYTO</name>
<dbReference type="InterPro" id="IPR017970">
    <property type="entry name" value="Homeobox_CS"/>
</dbReference>
<evidence type="ECO:0000256" key="8">
    <source>
        <dbReference type="ARBA" id="ARBA00023163"/>
    </source>
</evidence>
<dbReference type="InterPro" id="IPR020479">
    <property type="entry name" value="HD_metazoa"/>
</dbReference>
<evidence type="ECO:0000313" key="15">
    <source>
        <dbReference type="Proteomes" id="UP000288216"/>
    </source>
</evidence>
<feature type="domain" description="Homeobox" evidence="12">
    <location>
        <begin position="202"/>
        <end position="262"/>
    </location>
</feature>
<keyword evidence="7 10" id="KW-0371">Homeobox</keyword>
<comment type="subcellular location">
    <subcellularLocation>
        <location evidence="2 10 11">Nucleus</location>
    </subcellularLocation>
</comment>
<dbReference type="InterPro" id="IPR009057">
    <property type="entry name" value="Homeodomain-like_sf"/>
</dbReference>
<dbReference type="GO" id="GO:0000981">
    <property type="term" value="F:DNA-binding transcription factor activity, RNA polymerase II-specific"/>
    <property type="evidence" value="ECO:0007669"/>
    <property type="project" value="InterPro"/>
</dbReference>
<dbReference type="GO" id="GO:0005634">
    <property type="term" value="C:nucleus"/>
    <property type="evidence" value="ECO:0007669"/>
    <property type="project" value="UniProtKB-SubCell"/>
</dbReference>
<reference evidence="13" key="1">
    <citation type="submission" date="2017-06" db="EMBL/GenBank/DDBJ databases">
        <title>Lethenteron camtschaticum and Scyliorhinus torazame Hox genes.</title>
        <authorList>
            <person name="Pascual-Anaya J."/>
        </authorList>
    </citation>
    <scope>NUCLEOTIDE SEQUENCE</scope>
</reference>
<gene>
    <name evidence="13" type="primary">HoxD12</name>
    <name evidence="14" type="ORF">scyTo_0005025</name>
</gene>
<evidence type="ECO:0000256" key="4">
    <source>
        <dbReference type="ARBA" id="ARBA00022473"/>
    </source>
</evidence>
<evidence type="ECO:0000256" key="2">
    <source>
        <dbReference type="ARBA" id="ARBA00004123"/>
    </source>
</evidence>
<keyword evidence="9 10" id="KW-0539">Nucleus</keyword>
<evidence type="ECO:0000256" key="6">
    <source>
        <dbReference type="ARBA" id="ARBA00023125"/>
    </source>
</evidence>
<dbReference type="PANTHER" id="PTHR46440:SF1">
    <property type="entry name" value="HOMEOBOX PROTEIN HOX-D12"/>
    <property type="match status" value="1"/>
</dbReference>
<keyword evidence="8" id="KW-0804">Transcription</keyword>
<evidence type="ECO:0000259" key="12">
    <source>
        <dbReference type="PROSITE" id="PS50071"/>
    </source>
</evidence>
<dbReference type="OrthoDB" id="6159439at2759"/>
<dbReference type="InterPro" id="IPR001356">
    <property type="entry name" value="HD"/>
</dbReference>
<dbReference type="STRING" id="75743.A0A223AB85"/>
<proteinExistence type="evidence at transcript level"/>
<dbReference type="EMBL" id="MF398267">
    <property type="protein sequence ID" value="ASS31223.1"/>
    <property type="molecule type" value="mRNA"/>
</dbReference>
<dbReference type="CDD" id="cd00086">
    <property type="entry name" value="homeodomain"/>
    <property type="match status" value="1"/>
</dbReference>
<dbReference type="SMART" id="SM00389">
    <property type="entry name" value="HOX"/>
    <property type="match status" value="1"/>
</dbReference>
<dbReference type="GO" id="GO:1990837">
    <property type="term" value="F:sequence-specific double-stranded DNA binding"/>
    <property type="evidence" value="ECO:0007669"/>
    <property type="project" value="TreeGrafter"/>
</dbReference>
<evidence type="ECO:0000256" key="9">
    <source>
        <dbReference type="ARBA" id="ARBA00023242"/>
    </source>
</evidence>
<dbReference type="AlphaFoldDB" id="A0A223AB85"/>
<dbReference type="Pfam" id="PF00046">
    <property type="entry name" value="Homeodomain"/>
    <property type="match status" value="1"/>
</dbReference>
<dbReference type="OMA" id="ACEQRIT"/>
<accession>A0A223AB85</accession>
<keyword evidence="4" id="KW-0217">Developmental protein</keyword>
<comment type="function">
    <text evidence="1">Sequence-specific transcription factor which is part of a developmental regulatory system that provides cells with specific positional identities on the anterior-posterior axis.</text>
</comment>
<dbReference type="PRINTS" id="PR00024">
    <property type="entry name" value="HOMEOBOX"/>
</dbReference>
<organism evidence="13">
    <name type="scientific">Scyliorhinus torazame</name>
    <name type="common">Cloudy catshark</name>
    <name type="synonym">Catulus torazame</name>
    <dbReference type="NCBI Taxonomy" id="75743"/>
    <lineage>
        <taxon>Eukaryota</taxon>
        <taxon>Metazoa</taxon>
        <taxon>Chordata</taxon>
        <taxon>Craniata</taxon>
        <taxon>Vertebrata</taxon>
        <taxon>Chondrichthyes</taxon>
        <taxon>Elasmobranchii</taxon>
        <taxon>Galeomorphii</taxon>
        <taxon>Galeoidea</taxon>
        <taxon>Carcharhiniformes</taxon>
        <taxon>Scyliorhinidae</taxon>
        <taxon>Scyliorhinus</taxon>
    </lineage>
</organism>
<evidence type="ECO:0000256" key="7">
    <source>
        <dbReference type="ARBA" id="ARBA00023155"/>
    </source>
</evidence>
<protein>
    <submittedName>
        <fullName evidence="13">Homeobox protein Hox-D12</fullName>
    </submittedName>
</protein>
<evidence type="ECO:0000256" key="3">
    <source>
        <dbReference type="ARBA" id="ARBA00006317"/>
    </source>
</evidence>
<dbReference type="PROSITE" id="PS00027">
    <property type="entry name" value="HOMEOBOX_1"/>
    <property type="match status" value="1"/>
</dbReference>
<evidence type="ECO:0000256" key="5">
    <source>
        <dbReference type="ARBA" id="ARBA00023015"/>
    </source>
</evidence>
<comment type="similarity">
    <text evidence="3">Belongs to the Abd-B homeobox family.</text>
</comment>